<proteinExistence type="predicted"/>
<dbReference type="Proteomes" id="UP000799440">
    <property type="component" value="Unassembled WGS sequence"/>
</dbReference>
<accession>A0A6A6VR47</accession>
<dbReference type="EMBL" id="MU006561">
    <property type="protein sequence ID" value="KAF2751697.1"/>
    <property type="molecule type" value="Genomic_DNA"/>
</dbReference>
<keyword evidence="2" id="KW-1185">Reference proteome</keyword>
<evidence type="ECO:0000313" key="2">
    <source>
        <dbReference type="Proteomes" id="UP000799440"/>
    </source>
</evidence>
<evidence type="ECO:0000313" key="1">
    <source>
        <dbReference type="EMBL" id="KAF2751697.1"/>
    </source>
</evidence>
<gene>
    <name evidence="1" type="ORF">M011DRAFT_473022</name>
</gene>
<organism evidence="1 2">
    <name type="scientific">Sporormia fimetaria CBS 119925</name>
    <dbReference type="NCBI Taxonomy" id="1340428"/>
    <lineage>
        <taxon>Eukaryota</taxon>
        <taxon>Fungi</taxon>
        <taxon>Dikarya</taxon>
        <taxon>Ascomycota</taxon>
        <taxon>Pezizomycotina</taxon>
        <taxon>Dothideomycetes</taxon>
        <taxon>Pleosporomycetidae</taxon>
        <taxon>Pleosporales</taxon>
        <taxon>Sporormiaceae</taxon>
        <taxon>Sporormia</taxon>
    </lineage>
</organism>
<protein>
    <submittedName>
        <fullName evidence="1">Uncharacterized protein</fullName>
    </submittedName>
</protein>
<sequence>MALSPIELLTTELRKMIAGELELMRDVLALARTSSTMENSCSDHIRQAYRHVKLYDVYSRDWRSEVLLTTLMGDKHYRDLVESITIYEEAPDSALRRYKRDASDTYWRHFPEAFHEHLPGMWEVIQTAILEDSKLAASSDTGLELRAAKYRRRWLHALGNSVDANISLSILICPNLKQLRILPDESEYHDPFKWEYTKKALTCIQIYEGAKKSRPFSLLKQVPFTRQRDIALDGTTSSAT</sequence>
<dbReference type="AlphaFoldDB" id="A0A6A6VR47"/>
<name>A0A6A6VR47_9PLEO</name>
<reference evidence="1" key="1">
    <citation type="journal article" date="2020" name="Stud. Mycol.">
        <title>101 Dothideomycetes genomes: a test case for predicting lifestyles and emergence of pathogens.</title>
        <authorList>
            <person name="Haridas S."/>
            <person name="Albert R."/>
            <person name="Binder M."/>
            <person name="Bloem J."/>
            <person name="Labutti K."/>
            <person name="Salamov A."/>
            <person name="Andreopoulos B."/>
            <person name="Baker S."/>
            <person name="Barry K."/>
            <person name="Bills G."/>
            <person name="Bluhm B."/>
            <person name="Cannon C."/>
            <person name="Castanera R."/>
            <person name="Culley D."/>
            <person name="Daum C."/>
            <person name="Ezra D."/>
            <person name="Gonzalez J."/>
            <person name="Henrissat B."/>
            <person name="Kuo A."/>
            <person name="Liang C."/>
            <person name="Lipzen A."/>
            <person name="Lutzoni F."/>
            <person name="Magnuson J."/>
            <person name="Mondo S."/>
            <person name="Nolan M."/>
            <person name="Ohm R."/>
            <person name="Pangilinan J."/>
            <person name="Park H.-J."/>
            <person name="Ramirez L."/>
            <person name="Alfaro M."/>
            <person name="Sun H."/>
            <person name="Tritt A."/>
            <person name="Yoshinaga Y."/>
            <person name="Zwiers L.-H."/>
            <person name="Turgeon B."/>
            <person name="Goodwin S."/>
            <person name="Spatafora J."/>
            <person name="Crous P."/>
            <person name="Grigoriev I."/>
        </authorList>
    </citation>
    <scope>NUCLEOTIDE SEQUENCE</scope>
    <source>
        <strain evidence="1">CBS 119925</strain>
    </source>
</reference>